<dbReference type="Proteomes" id="UP000377595">
    <property type="component" value="Unassembled WGS sequence"/>
</dbReference>
<dbReference type="InterPro" id="IPR000944">
    <property type="entry name" value="Tscrpt_reg_Rrf2"/>
</dbReference>
<evidence type="ECO:0000313" key="2">
    <source>
        <dbReference type="Proteomes" id="UP000377595"/>
    </source>
</evidence>
<dbReference type="AlphaFoldDB" id="A0A5M3XKE0"/>
<keyword evidence="2" id="KW-1185">Reference proteome</keyword>
<dbReference type="PANTHER" id="PTHR33221">
    <property type="entry name" value="WINGED HELIX-TURN-HELIX TRANSCRIPTIONAL REGULATOR, RRF2 FAMILY"/>
    <property type="match status" value="1"/>
</dbReference>
<dbReference type="InterPro" id="IPR036390">
    <property type="entry name" value="WH_DNA-bd_sf"/>
</dbReference>
<dbReference type="FunFam" id="1.10.10.10:FF:000138">
    <property type="entry name" value="Rrf2 family transcriptional regulator"/>
    <property type="match status" value="1"/>
</dbReference>
<protein>
    <submittedName>
        <fullName evidence="1">Rrf2 family transcriptional regulator</fullName>
    </submittedName>
</protein>
<dbReference type="Gene3D" id="1.10.10.10">
    <property type="entry name" value="Winged helix-like DNA-binding domain superfamily/Winged helix DNA-binding domain"/>
    <property type="match status" value="1"/>
</dbReference>
<name>A0A5M3XKE0_9ACTN</name>
<gene>
    <name evidence="1" type="ORF">Aple_014730</name>
</gene>
<reference evidence="1 2" key="1">
    <citation type="submission" date="2019-10" db="EMBL/GenBank/DDBJ databases">
        <title>Whole genome shotgun sequence of Acrocarpospora pleiomorpha NBRC 16267.</title>
        <authorList>
            <person name="Ichikawa N."/>
            <person name="Kimura A."/>
            <person name="Kitahashi Y."/>
            <person name="Komaki H."/>
            <person name="Oguchi A."/>
        </authorList>
    </citation>
    <scope>NUCLEOTIDE SEQUENCE [LARGE SCALE GENOMIC DNA]</scope>
    <source>
        <strain evidence="1 2">NBRC 16267</strain>
    </source>
</reference>
<dbReference type="PROSITE" id="PS51197">
    <property type="entry name" value="HTH_RRF2_2"/>
    <property type="match status" value="1"/>
</dbReference>
<accession>A0A5M3XKE0</accession>
<dbReference type="GO" id="GO:0003700">
    <property type="term" value="F:DNA-binding transcription factor activity"/>
    <property type="evidence" value="ECO:0007669"/>
    <property type="project" value="TreeGrafter"/>
</dbReference>
<proteinExistence type="predicted"/>
<evidence type="ECO:0000313" key="1">
    <source>
        <dbReference type="EMBL" id="GES18578.1"/>
    </source>
</evidence>
<dbReference type="GO" id="GO:0005829">
    <property type="term" value="C:cytosol"/>
    <property type="evidence" value="ECO:0007669"/>
    <property type="project" value="TreeGrafter"/>
</dbReference>
<dbReference type="EMBL" id="BLAF01000008">
    <property type="protein sequence ID" value="GES18578.1"/>
    <property type="molecule type" value="Genomic_DNA"/>
</dbReference>
<organism evidence="1 2">
    <name type="scientific">Acrocarpospora pleiomorpha</name>
    <dbReference type="NCBI Taxonomy" id="90975"/>
    <lineage>
        <taxon>Bacteria</taxon>
        <taxon>Bacillati</taxon>
        <taxon>Actinomycetota</taxon>
        <taxon>Actinomycetes</taxon>
        <taxon>Streptosporangiales</taxon>
        <taxon>Streptosporangiaceae</taxon>
        <taxon>Acrocarpospora</taxon>
    </lineage>
</organism>
<dbReference type="InterPro" id="IPR036388">
    <property type="entry name" value="WH-like_DNA-bd_sf"/>
</dbReference>
<dbReference type="SUPFAM" id="SSF46785">
    <property type="entry name" value="Winged helix' DNA-binding domain"/>
    <property type="match status" value="1"/>
</dbReference>
<dbReference type="RefSeq" id="WP_155343713.1">
    <property type="nucleotide sequence ID" value="NZ_BAAAHM010000012.1"/>
</dbReference>
<dbReference type="OrthoDB" id="9800506at2"/>
<sequence length="143" mass="15659">MAANSRLTIAAHALAWLALAQRRGQEILTSEQVAASVNTNPVIIRRSLGDLRRAGLVNVRHGAGAGWSLARAPEHITLLEVYDAVEQEPPFGMHRTEPNLECPVGRGIRPALGDIYDRVEQAVRQELAATSIADVLREILRVR</sequence>
<dbReference type="Pfam" id="PF02082">
    <property type="entry name" value="Rrf2"/>
    <property type="match status" value="1"/>
</dbReference>
<dbReference type="PANTHER" id="PTHR33221:SF15">
    <property type="entry name" value="HTH-TYPE TRANSCRIPTIONAL REGULATOR YWGB-RELATED"/>
    <property type="match status" value="1"/>
</dbReference>
<comment type="caution">
    <text evidence="1">The sequence shown here is derived from an EMBL/GenBank/DDBJ whole genome shotgun (WGS) entry which is preliminary data.</text>
</comment>